<evidence type="ECO:0000313" key="7">
    <source>
        <dbReference type="Proteomes" id="UP001500804"/>
    </source>
</evidence>
<dbReference type="Proteomes" id="UP001500804">
    <property type="component" value="Unassembled WGS sequence"/>
</dbReference>
<proteinExistence type="inferred from homology"/>
<dbReference type="Gene3D" id="6.20.330.10">
    <property type="match status" value="1"/>
</dbReference>
<evidence type="ECO:0000313" key="6">
    <source>
        <dbReference type="EMBL" id="GAA5126841.1"/>
    </source>
</evidence>
<feature type="domain" description="Peptidase S49" evidence="5">
    <location>
        <begin position="96"/>
        <end position="236"/>
    </location>
</feature>
<keyword evidence="3" id="KW-0378">Hydrolase</keyword>
<evidence type="ECO:0000256" key="2">
    <source>
        <dbReference type="ARBA" id="ARBA00022670"/>
    </source>
</evidence>
<dbReference type="SUPFAM" id="SSF52096">
    <property type="entry name" value="ClpP/crotonase"/>
    <property type="match status" value="1"/>
</dbReference>
<gene>
    <name evidence="6" type="ORF">GCM10023320_43290</name>
</gene>
<evidence type="ECO:0000256" key="4">
    <source>
        <dbReference type="ARBA" id="ARBA00022825"/>
    </source>
</evidence>
<evidence type="ECO:0000256" key="3">
    <source>
        <dbReference type="ARBA" id="ARBA00022801"/>
    </source>
</evidence>
<dbReference type="CDD" id="cd07023">
    <property type="entry name" value="S49_Sppa_N_C"/>
    <property type="match status" value="1"/>
</dbReference>
<dbReference type="InterPro" id="IPR029045">
    <property type="entry name" value="ClpP/crotonase-like_dom_sf"/>
</dbReference>
<comment type="caution">
    <text evidence="6">The sequence shown here is derived from an EMBL/GenBank/DDBJ whole genome shotgun (WGS) entry which is preliminary data.</text>
</comment>
<dbReference type="Pfam" id="PF01343">
    <property type="entry name" value="Peptidase_S49"/>
    <property type="match status" value="1"/>
</dbReference>
<dbReference type="InterPro" id="IPR002142">
    <property type="entry name" value="Peptidase_S49"/>
</dbReference>
<evidence type="ECO:0000256" key="1">
    <source>
        <dbReference type="ARBA" id="ARBA00008683"/>
    </source>
</evidence>
<accession>A0ABP9NMK1</accession>
<dbReference type="PANTHER" id="PTHR42987">
    <property type="entry name" value="PEPTIDASE S49"/>
    <property type="match status" value="1"/>
</dbReference>
<sequence>MDVIRLPDRLASRLPGRLGDRGDRPVVSLLRLHGVITAATGPMPRSVISAQTVEKPLVRAFAPERLAAVALLVNSPGGSPTQSALVADRIRGLAAEKGVPVLAFCEDVAASGGYWLACAADEIYAHPTSLVGSIGVISHGFGLEGLIKRFGVERRLYTAGESKSRLDPFLPEKQEDVAWLRDLQDQLHEMFQDWVVARRGDRLREKDELFTGEVWTGAKAVELGLVDGLGTARAVLGERFPDAELVPVEGRKPLLARLGLTPPAASTSVISTDALLGIAQAAEIRAAWARYGL</sequence>
<keyword evidence="4" id="KW-0720">Serine protease</keyword>
<dbReference type="PANTHER" id="PTHR42987:SF8">
    <property type="entry name" value="PROTEINASE"/>
    <property type="match status" value="1"/>
</dbReference>
<comment type="similarity">
    <text evidence="1">Belongs to the peptidase S49 family.</text>
</comment>
<evidence type="ECO:0000259" key="5">
    <source>
        <dbReference type="Pfam" id="PF01343"/>
    </source>
</evidence>
<organism evidence="6 7">
    <name type="scientific">Pseudonocardia adelaidensis</name>
    <dbReference type="NCBI Taxonomy" id="648754"/>
    <lineage>
        <taxon>Bacteria</taxon>
        <taxon>Bacillati</taxon>
        <taxon>Actinomycetota</taxon>
        <taxon>Actinomycetes</taxon>
        <taxon>Pseudonocardiales</taxon>
        <taxon>Pseudonocardiaceae</taxon>
        <taxon>Pseudonocardia</taxon>
    </lineage>
</organism>
<name>A0ABP9NMK1_9PSEU</name>
<keyword evidence="2" id="KW-0645">Protease</keyword>
<keyword evidence="7" id="KW-1185">Reference proteome</keyword>
<dbReference type="Gene3D" id="3.90.226.10">
    <property type="entry name" value="2-enoyl-CoA Hydratase, Chain A, domain 1"/>
    <property type="match status" value="1"/>
</dbReference>
<protein>
    <submittedName>
        <fullName evidence="6">S49 family peptidase</fullName>
    </submittedName>
</protein>
<reference evidence="7" key="1">
    <citation type="journal article" date="2019" name="Int. J. Syst. Evol. Microbiol.">
        <title>The Global Catalogue of Microorganisms (GCM) 10K type strain sequencing project: providing services to taxonomists for standard genome sequencing and annotation.</title>
        <authorList>
            <consortium name="The Broad Institute Genomics Platform"/>
            <consortium name="The Broad Institute Genome Sequencing Center for Infectious Disease"/>
            <person name="Wu L."/>
            <person name="Ma J."/>
        </authorList>
    </citation>
    <scope>NUCLEOTIDE SEQUENCE [LARGE SCALE GENOMIC DNA]</scope>
    <source>
        <strain evidence="7">JCM 18302</strain>
    </source>
</reference>
<dbReference type="InterPro" id="IPR047272">
    <property type="entry name" value="S49_SppA_C"/>
</dbReference>
<dbReference type="EMBL" id="BAABJO010000016">
    <property type="protein sequence ID" value="GAA5126841.1"/>
    <property type="molecule type" value="Genomic_DNA"/>
</dbReference>